<keyword evidence="2" id="KW-0812">Transmembrane</keyword>
<dbReference type="AlphaFoldDB" id="A0A7V9ACQ9"/>
<keyword evidence="2" id="KW-1133">Transmembrane helix</keyword>
<evidence type="ECO:0000313" key="3">
    <source>
        <dbReference type="EMBL" id="MBA2227571.1"/>
    </source>
</evidence>
<reference evidence="3 4" key="1">
    <citation type="submission" date="2020-07" db="EMBL/GenBank/DDBJ databases">
        <title>Thermogemmata thermophila gen. nov., sp. nov., a novel moderate thermophilic planctomycete from a Kamchatka hot spring.</title>
        <authorList>
            <person name="Elcheninov A.G."/>
            <person name="Podosokorskaya O.A."/>
            <person name="Kovaleva O.L."/>
            <person name="Novikov A."/>
            <person name="Bonch-Osmolovskaya E.A."/>
            <person name="Toshchakov S.V."/>
            <person name="Kublanov I.V."/>
        </authorList>
    </citation>
    <scope>NUCLEOTIDE SEQUENCE [LARGE SCALE GENOMIC DNA]</scope>
    <source>
        <strain evidence="3 4">2918</strain>
    </source>
</reference>
<keyword evidence="4" id="KW-1185">Reference proteome</keyword>
<keyword evidence="2" id="KW-0472">Membrane</keyword>
<feature type="transmembrane region" description="Helical" evidence="2">
    <location>
        <begin position="32"/>
        <end position="52"/>
    </location>
</feature>
<dbReference type="EMBL" id="JACEFB010000015">
    <property type="protein sequence ID" value="MBA2227571.1"/>
    <property type="molecule type" value="Genomic_DNA"/>
</dbReference>
<organism evidence="3 4">
    <name type="scientific">Thermogemmata fonticola</name>
    <dbReference type="NCBI Taxonomy" id="2755323"/>
    <lineage>
        <taxon>Bacteria</taxon>
        <taxon>Pseudomonadati</taxon>
        <taxon>Planctomycetota</taxon>
        <taxon>Planctomycetia</taxon>
        <taxon>Gemmatales</taxon>
        <taxon>Gemmataceae</taxon>
        <taxon>Thermogemmata</taxon>
    </lineage>
</organism>
<evidence type="ECO:0000256" key="1">
    <source>
        <dbReference type="SAM" id="MobiDB-lite"/>
    </source>
</evidence>
<dbReference type="RefSeq" id="WP_194539433.1">
    <property type="nucleotide sequence ID" value="NZ_JACEFB010000015.1"/>
</dbReference>
<evidence type="ECO:0000256" key="2">
    <source>
        <dbReference type="SAM" id="Phobius"/>
    </source>
</evidence>
<evidence type="ECO:0000313" key="4">
    <source>
        <dbReference type="Proteomes" id="UP000542342"/>
    </source>
</evidence>
<accession>A0A7V9ACQ9</accession>
<gene>
    <name evidence="3" type="ORF">H0921_15535</name>
</gene>
<evidence type="ECO:0008006" key="5">
    <source>
        <dbReference type="Google" id="ProtNLM"/>
    </source>
</evidence>
<feature type="region of interest" description="Disordered" evidence="1">
    <location>
        <begin position="235"/>
        <end position="255"/>
    </location>
</feature>
<protein>
    <recommendedName>
        <fullName evidence="5">Tetratricopeptide repeat-like domain-containing protein</fullName>
    </recommendedName>
</protein>
<proteinExistence type="predicted"/>
<dbReference type="Proteomes" id="UP000542342">
    <property type="component" value="Unassembled WGS sequence"/>
</dbReference>
<sequence length="255" mass="28238">MSQEPRAADSADTWERLSDLWQRFTQGKIISYRWMAAIVIVLTLSVVAWYILSERRAANSARWAELAQASSLESLKRLAEDSRYAATMPGKVARLQWARSLLGDQGLEMLQASNAEVRQRGVENIEKARELFLQLQKDFAHDPIVQAECWLALAKAEAALVGVPRQPDQLTEFKGDVGKVKEYLQQFLTAAEGTPWAAQGQKLLEALEKEESEFITVQRALLTLSPAFPSTPIMPPLPPGGGSELPTLPVLPGSQ</sequence>
<name>A0A7V9ACQ9_9BACT</name>
<comment type="caution">
    <text evidence="3">The sequence shown here is derived from an EMBL/GenBank/DDBJ whole genome shotgun (WGS) entry which is preliminary data.</text>
</comment>